<evidence type="ECO:0000256" key="3">
    <source>
        <dbReference type="ARBA" id="ARBA00023136"/>
    </source>
</evidence>
<keyword evidence="4" id="KW-0808">Transferase</keyword>
<dbReference type="AlphaFoldDB" id="A0A8S1KAE9"/>
<dbReference type="InterPro" id="IPR048254">
    <property type="entry name" value="CDP_ALCOHOL_P_TRANSF_CS"/>
</dbReference>
<sequence length="374" mass="43026">MNLLNYDFIAQENLKFLKTYKYKGTDQSLLYNYVLSPFANWCLKYVPFNVAPNTLTLLGLICIIICHILFYFVMGDNFQGTIPDWLLWTTFILHMIYMNFDNLDGKQARRTNNSSPLGMILDHNFDSMIIAIQGTNFVTCLQCGQSLLAFLLICVPTYPFYIIAHEEYYTHEMNLPIINAAAEGTVFVGSLFAINAIFGCDFWTQKMPQFYNLQFNTVAIIIFFVVVAFGLPFVFKKITKFVPLSQALKSQRYMLFTGLVLFYVILFSPSDVGSRHMRAILYIFGFTMSKAVGIVAVYHVSNQDLPNYLNSIYLFFVLLFNTIYGQIFGQTIIEEGLLLQIIALITVLVHIHFLYNITRQISQALKIKVFKINK</sequence>
<dbReference type="Proteomes" id="UP000688137">
    <property type="component" value="Unassembled WGS sequence"/>
</dbReference>
<evidence type="ECO:0000256" key="5">
    <source>
        <dbReference type="SAM" id="Phobius"/>
    </source>
</evidence>
<dbReference type="GO" id="GO:0016780">
    <property type="term" value="F:phosphotransferase activity, for other substituted phosphate groups"/>
    <property type="evidence" value="ECO:0007669"/>
    <property type="project" value="InterPro"/>
</dbReference>
<dbReference type="PIRSF" id="PIRSF015665">
    <property type="entry name" value="CHOPT"/>
    <property type="match status" value="1"/>
</dbReference>
<organism evidence="6 7">
    <name type="scientific">Paramecium primaurelia</name>
    <dbReference type="NCBI Taxonomy" id="5886"/>
    <lineage>
        <taxon>Eukaryota</taxon>
        <taxon>Sar</taxon>
        <taxon>Alveolata</taxon>
        <taxon>Ciliophora</taxon>
        <taxon>Intramacronucleata</taxon>
        <taxon>Oligohymenophorea</taxon>
        <taxon>Peniculida</taxon>
        <taxon>Parameciidae</taxon>
        <taxon>Paramecium</taxon>
    </lineage>
</organism>
<name>A0A8S1KAE9_PARPR</name>
<feature type="transmembrane region" description="Helical" evidence="5">
    <location>
        <begin position="279"/>
        <end position="300"/>
    </location>
</feature>
<comment type="similarity">
    <text evidence="2 4">Belongs to the CDP-alcohol phosphatidyltransferase class-I family.</text>
</comment>
<reference evidence="6" key="1">
    <citation type="submission" date="2021-01" db="EMBL/GenBank/DDBJ databases">
        <authorList>
            <consortium name="Genoscope - CEA"/>
            <person name="William W."/>
        </authorList>
    </citation>
    <scope>NUCLEOTIDE SEQUENCE</scope>
</reference>
<dbReference type="EMBL" id="CAJJDM010000016">
    <property type="protein sequence ID" value="CAD8052119.1"/>
    <property type="molecule type" value="Genomic_DNA"/>
</dbReference>
<evidence type="ECO:0000256" key="1">
    <source>
        <dbReference type="ARBA" id="ARBA00004370"/>
    </source>
</evidence>
<feature type="transmembrane region" description="Helical" evidence="5">
    <location>
        <begin position="215"/>
        <end position="235"/>
    </location>
</feature>
<keyword evidence="5" id="KW-1133">Transmembrane helix</keyword>
<accession>A0A8S1KAE9</accession>
<dbReference type="GO" id="GO:0008654">
    <property type="term" value="P:phospholipid biosynthetic process"/>
    <property type="evidence" value="ECO:0007669"/>
    <property type="project" value="InterPro"/>
</dbReference>
<keyword evidence="5" id="KW-0812">Transmembrane</keyword>
<feature type="transmembrane region" description="Helical" evidence="5">
    <location>
        <begin position="336"/>
        <end position="355"/>
    </location>
</feature>
<feature type="transmembrane region" description="Helical" evidence="5">
    <location>
        <begin position="184"/>
        <end position="203"/>
    </location>
</feature>
<keyword evidence="7" id="KW-1185">Reference proteome</keyword>
<dbReference type="FunFam" id="1.20.120.1760:FF:000036">
    <property type="entry name" value="Uncharacterized protein"/>
    <property type="match status" value="1"/>
</dbReference>
<proteinExistence type="inferred from homology"/>
<protein>
    <recommendedName>
        <fullName evidence="8">Ethanolaminephosphotransferase</fullName>
    </recommendedName>
</protein>
<evidence type="ECO:0000256" key="2">
    <source>
        <dbReference type="ARBA" id="ARBA00010441"/>
    </source>
</evidence>
<gene>
    <name evidence="6" type="ORF">PPRIM_AZ9-3.1.T0190023</name>
</gene>
<keyword evidence="3 5" id="KW-0472">Membrane</keyword>
<feature type="transmembrane region" description="Helical" evidence="5">
    <location>
        <begin position="250"/>
        <end position="267"/>
    </location>
</feature>
<dbReference type="InterPro" id="IPR000462">
    <property type="entry name" value="CDP-OH_P_trans"/>
</dbReference>
<evidence type="ECO:0000256" key="4">
    <source>
        <dbReference type="RuleBase" id="RU003750"/>
    </source>
</evidence>
<dbReference type="OMA" id="RMYFILW"/>
<dbReference type="InterPro" id="IPR014472">
    <property type="entry name" value="CHOPT"/>
</dbReference>
<dbReference type="Pfam" id="PF01066">
    <property type="entry name" value="CDP-OH_P_transf"/>
    <property type="match status" value="1"/>
</dbReference>
<dbReference type="PANTHER" id="PTHR10414:SF37">
    <property type="entry name" value="BB IN A BOXCAR, ISOFORM C"/>
    <property type="match status" value="1"/>
</dbReference>
<evidence type="ECO:0008006" key="8">
    <source>
        <dbReference type="Google" id="ProtNLM"/>
    </source>
</evidence>
<feature type="transmembrane region" description="Helical" evidence="5">
    <location>
        <begin position="54"/>
        <end position="73"/>
    </location>
</feature>
<comment type="caution">
    <text evidence="6">The sequence shown here is derived from an EMBL/GenBank/DDBJ whole genome shotgun (WGS) entry which is preliminary data.</text>
</comment>
<dbReference type="PANTHER" id="PTHR10414">
    <property type="entry name" value="ETHANOLAMINEPHOSPHOTRANSFERASE"/>
    <property type="match status" value="1"/>
</dbReference>
<feature type="transmembrane region" description="Helical" evidence="5">
    <location>
        <begin position="147"/>
        <end position="164"/>
    </location>
</feature>
<feature type="transmembrane region" description="Helical" evidence="5">
    <location>
        <begin position="312"/>
        <end position="329"/>
    </location>
</feature>
<dbReference type="GO" id="GO:0016020">
    <property type="term" value="C:membrane"/>
    <property type="evidence" value="ECO:0007669"/>
    <property type="project" value="UniProtKB-SubCell"/>
</dbReference>
<comment type="subcellular location">
    <subcellularLocation>
        <location evidence="1">Membrane</location>
    </subcellularLocation>
</comment>
<evidence type="ECO:0000313" key="7">
    <source>
        <dbReference type="Proteomes" id="UP000688137"/>
    </source>
</evidence>
<evidence type="ECO:0000313" key="6">
    <source>
        <dbReference type="EMBL" id="CAD8052119.1"/>
    </source>
</evidence>
<dbReference type="PROSITE" id="PS00379">
    <property type="entry name" value="CDP_ALCOHOL_P_TRANSF"/>
    <property type="match status" value="1"/>
</dbReference>
<feature type="transmembrane region" description="Helical" evidence="5">
    <location>
        <begin position="85"/>
        <end position="100"/>
    </location>
</feature>